<evidence type="ECO:0000256" key="4">
    <source>
        <dbReference type="ARBA" id="ARBA00010662"/>
    </source>
</evidence>
<accession>A0A239F4Z9</accession>
<organism evidence="9 10">
    <name type="scientific">Edaphosphingomonas laterariae</name>
    <dbReference type="NCBI Taxonomy" id="861865"/>
    <lineage>
        <taxon>Bacteria</taxon>
        <taxon>Pseudomonadati</taxon>
        <taxon>Pseudomonadota</taxon>
        <taxon>Alphaproteobacteria</taxon>
        <taxon>Sphingomonadales</taxon>
        <taxon>Rhizorhabdaceae</taxon>
        <taxon>Edaphosphingomonas</taxon>
    </lineage>
</organism>
<reference evidence="10" key="1">
    <citation type="submission" date="2017-06" db="EMBL/GenBank/DDBJ databases">
        <authorList>
            <person name="Varghese N."/>
            <person name="Submissions S."/>
        </authorList>
    </citation>
    <scope>NUCLEOTIDE SEQUENCE [LARGE SCALE GENOMIC DNA]</scope>
    <source>
        <strain evidence="10">LNB2</strain>
    </source>
</reference>
<evidence type="ECO:0000256" key="3">
    <source>
        <dbReference type="ARBA" id="ARBA00004961"/>
    </source>
</evidence>
<evidence type="ECO:0000256" key="2">
    <source>
        <dbReference type="ARBA" id="ARBA00002681"/>
    </source>
</evidence>
<dbReference type="Pfam" id="PF01182">
    <property type="entry name" value="Glucosamine_iso"/>
    <property type="match status" value="1"/>
</dbReference>
<dbReference type="GO" id="GO:0005975">
    <property type="term" value="P:carbohydrate metabolic process"/>
    <property type="evidence" value="ECO:0007669"/>
    <property type="project" value="UniProtKB-UniRule"/>
</dbReference>
<dbReference type="UniPathway" id="UPA00115">
    <property type="reaction ID" value="UER00409"/>
</dbReference>
<protein>
    <recommendedName>
        <fullName evidence="6 7">6-phosphogluconolactonase</fullName>
        <shortName evidence="7">6PGL</shortName>
        <ecNumber evidence="5 7">3.1.1.31</ecNumber>
    </recommendedName>
</protein>
<dbReference type="RefSeq" id="WP_089219356.1">
    <property type="nucleotide sequence ID" value="NZ_FZOS01000008.1"/>
</dbReference>
<dbReference type="SUPFAM" id="SSF100950">
    <property type="entry name" value="NagB/RpiA/CoA transferase-like"/>
    <property type="match status" value="1"/>
</dbReference>
<evidence type="ECO:0000256" key="7">
    <source>
        <dbReference type="RuleBase" id="RU365095"/>
    </source>
</evidence>
<comment type="function">
    <text evidence="2 7">Hydrolysis of 6-phosphogluconolactone to 6-phosphogluconate.</text>
</comment>
<name>A0A239F4Z9_9SPHN</name>
<keyword evidence="7" id="KW-0378">Hydrolase</keyword>
<proteinExistence type="inferred from homology"/>
<dbReference type="PANTHER" id="PTHR11054:SF0">
    <property type="entry name" value="6-PHOSPHOGLUCONOLACTONASE"/>
    <property type="match status" value="1"/>
</dbReference>
<dbReference type="InterPro" id="IPR005900">
    <property type="entry name" value="6-phosphogluconolactonase_DevB"/>
</dbReference>
<dbReference type="CDD" id="cd01400">
    <property type="entry name" value="6PGL"/>
    <property type="match status" value="1"/>
</dbReference>
<dbReference type="InterPro" id="IPR006148">
    <property type="entry name" value="Glc/Gal-6P_isomerase"/>
</dbReference>
<evidence type="ECO:0000313" key="10">
    <source>
        <dbReference type="Proteomes" id="UP000198281"/>
    </source>
</evidence>
<dbReference type="OrthoDB" id="9810967at2"/>
<evidence type="ECO:0000313" key="9">
    <source>
        <dbReference type="EMBL" id="SNS51905.1"/>
    </source>
</evidence>
<gene>
    <name evidence="7" type="primary">pgl</name>
    <name evidence="9" type="ORF">SAMN06295912_10862</name>
</gene>
<dbReference type="GO" id="GO:0017057">
    <property type="term" value="F:6-phosphogluconolactonase activity"/>
    <property type="evidence" value="ECO:0007669"/>
    <property type="project" value="UniProtKB-UniRule"/>
</dbReference>
<evidence type="ECO:0000256" key="5">
    <source>
        <dbReference type="ARBA" id="ARBA00013198"/>
    </source>
</evidence>
<keyword evidence="10" id="KW-1185">Reference proteome</keyword>
<evidence type="ECO:0000256" key="1">
    <source>
        <dbReference type="ARBA" id="ARBA00000832"/>
    </source>
</evidence>
<comment type="similarity">
    <text evidence="4 7">Belongs to the glucosamine/galactosamine-6-phosphate isomerase family. 6-phosphogluconolactonase subfamily.</text>
</comment>
<dbReference type="NCBIfam" id="TIGR01198">
    <property type="entry name" value="pgl"/>
    <property type="match status" value="1"/>
</dbReference>
<dbReference type="AlphaFoldDB" id="A0A239F4Z9"/>
<dbReference type="PANTHER" id="PTHR11054">
    <property type="entry name" value="6-PHOSPHOGLUCONOLACTONASE"/>
    <property type="match status" value="1"/>
</dbReference>
<comment type="pathway">
    <text evidence="3 7">Carbohydrate degradation; pentose phosphate pathway; D-ribulose 5-phosphate from D-glucose 6-phosphate (oxidative stage): step 2/3.</text>
</comment>
<dbReference type="InterPro" id="IPR039104">
    <property type="entry name" value="6PGL"/>
</dbReference>
<comment type="catalytic activity">
    <reaction evidence="1 7">
        <text>6-phospho-D-glucono-1,5-lactone + H2O = 6-phospho-D-gluconate + H(+)</text>
        <dbReference type="Rhea" id="RHEA:12556"/>
        <dbReference type="ChEBI" id="CHEBI:15377"/>
        <dbReference type="ChEBI" id="CHEBI:15378"/>
        <dbReference type="ChEBI" id="CHEBI:57955"/>
        <dbReference type="ChEBI" id="CHEBI:58759"/>
        <dbReference type="EC" id="3.1.1.31"/>
    </reaction>
</comment>
<dbReference type="Proteomes" id="UP000198281">
    <property type="component" value="Unassembled WGS sequence"/>
</dbReference>
<dbReference type="GO" id="GO:0006098">
    <property type="term" value="P:pentose-phosphate shunt"/>
    <property type="evidence" value="ECO:0007669"/>
    <property type="project" value="UniProtKB-UniPathway"/>
</dbReference>
<sequence length="235" mass="24841">MIEAEWWEYDDADEMAEAVAGDVGFIIESALDARGQALIALPGGKSPAPIFAKLAAAKIKWKNVTIIPTDDRLVAVSDPLSNVATIAKTFLPLGARVLPIVSEAAADHHAAGKAADARLQELHWPPDLVWLGMGADGHTASIFPGPDLDEALNGPNARRAVGVMPDPLPKEAPVARVSLTRAAILSARTLLITVNGDAKRKVLEKAIEDGPLSSVPIGRVLADTELPIDIHWSAE</sequence>
<dbReference type="EC" id="3.1.1.31" evidence="5 7"/>
<dbReference type="Gene3D" id="3.40.50.1360">
    <property type="match status" value="1"/>
</dbReference>
<dbReference type="EMBL" id="FZOS01000008">
    <property type="protein sequence ID" value="SNS51905.1"/>
    <property type="molecule type" value="Genomic_DNA"/>
</dbReference>
<dbReference type="InterPro" id="IPR037171">
    <property type="entry name" value="NagB/RpiA_transferase-like"/>
</dbReference>
<evidence type="ECO:0000256" key="6">
    <source>
        <dbReference type="ARBA" id="ARBA00020337"/>
    </source>
</evidence>
<evidence type="ECO:0000259" key="8">
    <source>
        <dbReference type="Pfam" id="PF01182"/>
    </source>
</evidence>
<feature type="domain" description="Glucosamine/galactosamine-6-phosphate isomerase" evidence="8">
    <location>
        <begin position="11"/>
        <end position="222"/>
    </location>
</feature>